<dbReference type="RefSeq" id="WP_187246970.1">
    <property type="nucleotide sequence ID" value="NZ_BAAAOK010000004.1"/>
</dbReference>
<name>A0ABR7LZ23_9ACTN</name>
<proteinExistence type="predicted"/>
<protein>
    <submittedName>
        <fullName evidence="1">Uncharacterized protein</fullName>
    </submittedName>
</protein>
<evidence type="ECO:0000313" key="1">
    <source>
        <dbReference type="EMBL" id="MBC6469923.1"/>
    </source>
</evidence>
<dbReference type="EMBL" id="JABVEC010000033">
    <property type="protein sequence ID" value="MBC6469923.1"/>
    <property type="molecule type" value="Genomic_DNA"/>
</dbReference>
<evidence type="ECO:0000313" key="2">
    <source>
        <dbReference type="Proteomes" id="UP000805614"/>
    </source>
</evidence>
<dbReference type="InterPro" id="IPR045929">
    <property type="entry name" value="DUF6348"/>
</dbReference>
<reference evidence="1 2" key="1">
    <citation type="submission" date="2020-06" db="EMBL/GenBank/DDBJ databases">
        <title>Actinomadura xiongansis sp. nov., isolated from soil of Baiyangdian.</title>
        <authorList>
            <person name="Zhang X."/>
        </authorList>
    </citation>
    <scope>NUCLEOTIDE SEQUENCE [LARGE SCALE GENOMIC DNA]</scope>
    <source>
        <strain evidence="1 2">HBUM206468</strain>
    </source>
</reference>
<organism evidence="1 2">
    <name type="scientific">Actinomadura alba</name>
    <dbReference type="NCBI Taxonomy" id="406431"/>
    <lineage>
        <taxon>Bacteria</taxon>
        <taxon>Bacillati</taxon>
        <taxon>Actinomycetota</taxon>
        <taxon>Actinomycetes</taxon>
        <taxon>Streptosporangiales</taxon>
        <taxon>Thermomonosporaceae</taxon>
        <taxon>Actinomadura</taxon>
    </lineage>
</organism>
<dbReference type="Pfam" id="PF19875">
    <property type="entry name" value="DUF6348"/>
    <property type="match status" value="1"/>
</dbReference>
<sequence>MELLRDTLGEIAPPLVKDCQIRNGTMGGAQGWRLTALPNHTDDPRHFDIGFTVSPQSMVLTDCISGIGSAHEAAAMMAHIWRETSGACVAEMLTRRSEYASHLDGSDPAGLPGWHSVVSGIVAYGPDPTSNNALQAALLDHEVLRAIAPQLVSALDRPAHNGIKVFYQRTPTSATAEIRVNGAPHQAAGQALAALPWPKVTAPTIARFYAVAVHPV</sequence>
<comment type="caution">
    <text evidence="1">The sequence shown here is derived from an EMBL/GenBank/DDBJ whole genome shotgun (WGS) entry which is preliminary data.</text>
</comment>
<gene>
    <name evidence="1" type="ORF">HKK74_31190</name>
</gene>
<dbReference type="Proteomes" id="UP000805614">
    <property type="component" value="Unassembled WGS sequence"/>
</dbReference>
<accession>A0ABR7LZ23</accession>
<keyword evidence="2" id="KW-1185">Reference proteome</keyword>